<evidence type="ECO:0000313" key="5">
    <source>
        <dbReference type="Proteomes" id="UP000053825"/>
    </source>
</evidence>
<sequence length="371" mass="41633">MKTSIGKIFEGKSTALFVCAGIFLSVLCSVAGTSETDNSNEKPAHCGFHRQTTTKGNRKREIRDYCLTNDHILGIYENTVVTRINHLKNMVRIESGKFVIGTNDPIFVADGEGPKQQIYLDSFYMDETEVSNGDFARFVDATGYRTEAEKFGDSFVFEGLLGENVATDVPLVAAQAPWWVQIENASWHHPEGPDSDIEHRIDHPVVHVSWNDAVAYCEWLGKRLPTEAEWEVACRGGLSDRLYPWGNKFVPNGRYRANTWQGDFPTNNTKEDGYESTSPVTEFPRNKYGLRNMIGNVWEWTFDWWTVDVGNRGGSTNPAGPPHGTNKVKKGGSYLCHESYCFRYRCAARSQNTPDTTAGNLGFRCALSGKR</sequence>
<accession>A0A0L7RB23</accession>
<dbReference type="InterPro" id="IPR042095">
    <property type="entry name" value="SUMF_sf"/>
</dbReference>
<name>A0A0L7RB23_9HYME</name>
<dbReference type="InterPro" id="IPR016187">
    <property type="entry name" value="CTDL_fold"/>
</dbReference>
<evidence type="ECO:0000313" key="4">
    <source>
        <dbReference type="EMBL" id="KOC68025.1"/>
    </source>
</evidence>
<evidence type="ECO:0000256" key="2">
    <source>
        <dbReference type="SAM" id="SignalP"/>
    </source>
</evidence>
<dbReference type="Proteomes" id="UP000053825">
    <property type="component" value="Unassembled WGS sequence"/>
</dbReference>
<dbReference type="STRING" id="597456.A0A0L7RB23"/>
<dbReference type="OrthoDB" id="659at2759"/>
<dbReference type="PANTHER" id="PTHR23150">
    <property type="entry name" value="SULFATASE MODIFYING FACTOR 1, 2"/>
    <property type="match status" value="1"/>
</dbReference>
<dbReference type="AlphaFoldDB" id="A0A0L7RB23"/>
<gene>
    <name evidence="4" type="ORF">WH47_03183</name>
</gene>
<keyword evidence="5" id="KW-1185">Reference proteome</keyword>
<dbReference type="GO" id="GO:0005783">
    <property type="term" value="C:endoplasmic reticulum"/>
    <property type="evidence" value="ECO:0007669"/>
    <property type="project" value="TreeGrafter"/>
</dbReference>
<dbReference type="Gene3D" id="3.90.1580.10">
    <property type="entry name" value="paralog of FGE (formylglycine-generating enzyme)"/>
    <property type="match status" value="1"/>
</dbReference>
<organism evidence="4 5">
    <name type="scientific">Habropoda laboriosa</name>
    <dbReference type="NCBI Taxonomy" id="597456"/>
    <lineage>
        <taxon>Eukaryota</taxon>
        <taxon>Metazoa</taxon>
        <taxon>Ecdysozoa</taxon>
        <taxon>Arthropoda</taxon>
        <taxon>Hexapoda</taxon>
        <taxon>Insecta</taxon>
        <taxon>Pterygota</taxon>
        <taxon>Neoptera</taxon>
        <taxon>Endopterygota</taxon>
        <taxon>Hymenoptera</taxon>
        <taxon>Apocrita</taxon>
        <taxon>Aculeata</taxon>
        <taxon>Apoidea</taxon>
        <taxon>Anthophila</taxon>
        <taxon>Apidae</taxon>
        <taxon>Habropoda</taxon>
    </lineage>
</organism>
<feature type="chain" id="PRO_5005575175" evidence="2">
    <location>
        <begin position="33"/>
        <end position="371"/>
    </location>
</feature>
<dbReference type="InterPro" id="IPR005532">
    <property type="entry name" value="SUMF_dom"/>
</dbReference>
<feature type="domain" description="Sulfatase-modifying factor enzyme-like" evidence="3">
    <location>
        <begin position="88"/>
        <end position="366"/>
    </location>
</feature>
<comment type="similarity">
    <text evidence="1">Belongs to the sulfatase-modifying factor family.</text>
</comment>
<dbReference type="PANTHER" id="PTHR23150:SF19">
    <property type="entry name" value="FORMYLGLYCINE-GENERATING ENZYME"/>
    <property type="match status" value="1"/>
</dbReference>
<proteinExistence type="inferred from homology"/>
<feature type="signal peptide" evidence="2">
    <location>
        <begin position="1"/>
        <end position="32"/>
    </location>
</feature>
<evidence type="ECO:0000259" key="3">
    <source>
        <dbReference type="Pfam" id="PF03781"/>
    </source>
</evidence>
<dbReference type="InterPro" id="IPR051043">
    <property type="entry name" value="Sulfatase_Mod_Factor_Kinase"/>
</dbReference>
<evidence type="ECO:0000256" key="1">
    <source>
        <dbReference type="ARBA" id="ARBA00005310"/>
    </source>
</evidence>
<dbReference type="EMBL" id="KQ414617">
    <property type="protein sequence ID" value="KOC68025.1"/>
    <property type="molecule type" value="Genomic_DNA"/>
</dbReference>
<dbReference type="SUPFAM" id="SSF56436">
    <property type="entry name" value="C-type lectin-like"/>
    <property type="match status" value="1"/>
</dbReference>
<dbReference type="GO" id="GO:0120147">
    <property type="term" value="F:formylglycine-generating oxidase activity"/>
    <property type="evidence" value="ECO:0007669"/>
    <property type="project" value="TreeGrafter"/>
</dbReference>
<protein>
    <submittedName>
        <fullName evidence="4">Sulfatase-modifying factor 1</fullName>
    </submittedName>
</protein>
<reference evidence="4 5" key="1">
    <citation type="submission" date="2015-07" db="EMBL/GenBank/DDBJ databases">
        <title>The genome of Habropoda laboriosa.</title>
        <authorList>
            <person name="Pan H."/>
            <person name="Kapheim K."/>
        </authorList>
    </citation>
    <scope>NUCLEOTIDE SEQUENCE [LARGE SCALE GENOMIC DNA]</scope>
    <source>
        <strain evidence="4">0110345459</strain>
    </source>
</reference>
<keyword evidence="2" id="KW-0732">Signal</keyword>
<dbReference type="Pfam" id="PF03781">
    <property type="entry name" value="FGE-sulfatase"/>
    <property type="match status" value="1"/>
</dbReference>